<evidence type="ECO:0000313" key="2">
    <source>
        <dbReference type="Proteomes" id="UP001516400"/>
    </source>
</evidence>
<evidence type="ECO:0000313" key="1">
    <source>
        <dbReference type="EMBL" id="KAL3267109.1"/>
    </source>
</evidence>
<gene>
    <name evidence="1" type="ORF">HHI36_011249</name>
</gene>
<accession>A0ABD2MLJ1</accession>
<comment type="caution">
    <text evidence="1">The sequence shown here is derived from an EMBL/GenBank/DDBJ whole genome shotgun (WGS) entry which is preliminary data.</text>
</comment>
<feature type="non-terminal residue" evidence="1">
    <location>
        <position position="93"/>
    </location>
</feature>
<name>A0ABD2MLJ1_9CUCU</name>
<proteinExistence type="predicted"/>
<dbReference type="AlphaFoldDB" id="A0ABD2MLJ1"/>
<protein>
    <submittedName>
        <fullName evidence="1">Uncharacterized protein</fullName>
    </submittedName>
</protein>
<reference evidence="1 2" key="1">
    <citation type="journal article" date="2021" name="BMC Biol.">
        <title>Horizontally acquired antibacterial genes associated with adaptive radiation of ladybird beetles.</title>
        <authorList>
            <person name="Li H.S."/>
            <person name="Tang X.F."/>
            <person name="Huang Y.H."/>
            <person name="Xu Z.Y."/>
            <person name="Chen M.L."/>
            <person name="Du X.Y."/>
            <person name="Qiu B.Y."/>
            <person name="Chen P.T."/>
            <person name="Zhang W."/>
            <person name="Slipinski A."/>
            <person name="Escalona H.E."/>
            <person name="Waterhouse R.M."/>
            <person name="Zwick A."/>
            <person name="Pang H."/>
        </authorList>
    </citation>
    <scope>NUCLEOTIDE SEQUENCE [LARGE SCALE GENOMIC DNA]</scope>
    <source>
        <strain evidence="1">SYSU2018</strain>
    </source>
</reference>
<keyword evidence="2" id="KW-1185">Reference proteome</keyword>
<dbReference type="Proteomes" id="UP001516400">
    <property type="component" value="Unassembled WGS sequence"/>
</dbReference>
<feature type="non-terminal residue" evidence="1">
    <location>
        <position position="1"/>
    </location>
</feature>
<sequence>NVDGDIVTNKAEIIRVIEGFYEELFRSELPIPPDVKEHNRNKVTNVNSEEMPDITVEETRSALNQLKNGGSPGEDRITNEMMKFGGDVLIQAM</sequence>
<dbReference type="EMBL" id="JABFTP020000001">
    <property type="protein sequence ID" value="KAL3267109.1"/>
    <property type="molecule type" value="Genomic_DNA"/>
</dbReference>
<organism evidence="1 2">
    <name type="scientific">Cryptolaemus montrouzieri</name>
    <dbReference type="NCBI Taxonomy" id="559131"/>
    <lineage>
        <taxon>Eukaryota</taxon>
        <taxon>Metazoa</taxon>
        <taxon>Ecdysozoa</taxon>
        <taxon>Arthropoda</taxon>
        <taxon>Hexapoda</taxon>
        <taxon>Insecta</taxon>
        <taxon>Pterygota</taxon>
        <taxon>Neoptera</taxon>
        <taxon>Endopterygota</taxon>
        <taxon>Coleoptera</taxon>
        <taxon>Polyphaga</taxon>
        <taxon>Cucujiformia</taxon>
        <taxon>Coccinelloidea</taxon>
        <taxon>Coccinellidae</taxon>
        <taxon>Scymninae</taxon>
        <taxon>Scymnini</taxon>
        <taxon>Cryptolaemus</taxon>
    </lineage>
</organism>